<feature type="domain" description="Type I restriction modification DNA specificity" evidence="4">
    <location>
        <begin position="290"/>
        <end position="466"/>
    </location>
</feature>
<reference evidence="5 6" key="1">
    <citation type="submission" date="2017-09" db="EMBL/GenBank/DDBJ databases">
        <title>Bloom of a denitrifying methanotroph, Candidatus Methylomirabilis limnetica, in a deep stratified lake.</title>
        <authorList>
            <person name="Graf J.S."/>
            <person name="Marchant H.K."/>
            <person name="Tienken D."/>
            <person name="Hach P.F."/>
            <person name="Brand A."/>
            <person name="Schubert C.J."/>
            <person name="Kuypers M.M."/>
            <person name="Milucka J."/>
        </authorList>
    </citation>
    <scope>NUCLEOTIDE SEQUENCE [LARGE SCALE GENOMIC DNA]</scope>
    <source>
        <strain evidence="5 6">Zug</strain>
    </source>
</reference>
<keyword evidence="3" id="KW-0238">DNA-binding</keyword>
<dbReference type="InterPro" id="IPR000055">
    <property type="entry name" value="Restrct_endonuc_typeI_TRD"/>
</dbReference>
<dbReference type="InterPro" id="IPR044946">
    <property type="entry name" value="Restrct_endonuc_typeI_TRD_sf"/>
</dbReference>
<dbReference type="GO" id="GO:0003677">
    <property type="term" value="F:DNA binding"/>
    <property type="evidence" value="ECO:0007669"/>
    <property type="project" value="UniProtKB-KW"/>
</dbReference>
<dbReference type="GO" id="GO:0009307">
    <property type="term" value="P:DNA restriction-modification system"/>
    <property type="evidence" value="ECO:0007669"/>
    <property type="project" value="UniProtKB-KW"/>
</dbReference>
<dbReference type="InterPro" id="IPR052021">
    <property type="entry name" value="Type-I_RS_S_subunit"/>
</dbReference>
<evidence type="ECO:0000256" key="2">
    <source>
        <dbReference type="ARBA" id="ARBA00022747"/>
    </source>
</evidence>
<gene>
    <name evidence="5" type="ORF">CLG94_10285</name>
</gene>
<dbReference type="EMBL" id="NVQC01000026">
    <property type="protein sequence ID" value="PTL35287.1"/>
    <property type="molecule type" value="Genomic_DNA"/>
</dbReference>
<evidence type="ECO:0000313" key="6">
    <source>
        <dbReference type="Proteomes" id="UP000241436"/>
    </source>
</evidence>
<dbReference type="Pfam" id="PF01420">
    <property type="entry name" value="Methylase_S"/>
    <property type="match status" value="2"/>
</dbReference>
<dbReference type="RefSeq" id="WP_107563278.1">
    <property type="nucleotide sequence ID" value="NZ_NVQC01000026.1"/>
</dbReference>
<comment type="similarity">
    <text evidence="1">Belongs to the type-I restriction system S methylase family.</text>
</comment>
<dbReference type="CDD" id="cd17256">
    <property type="entry name" value="RMtype1_S_EcoJA65PI-TRD1-CR1_like"/>
    <property type="match status" value="1"/>
</dbReference>
<evidence type="ECO:0000256" key="3">
    <source>
        <dbReference type="ARBA" id="ARBA00023125"/>
    </source>
</evidence>
<dbReference type="CDD" id="cd17246">
    <property type="entry name" value="RMtype1_S_SonII-TRD2-CR2_like"/>
    <property type="match status" value="1"/>
</dbReference>
<evidence type="ECO:0000313" key="5">
    <source>
        <dbReference type="EMBL" id="PTL35287.1"/>
    </source>
</evidence>
<reference evidence="6" key="2">
    <citation type="journal article" date="2018" name="Environ. Microbiol.">
        <title>Bloom of a denitrifying methanotroph, 'Candidatus Methylomirabilis limnetica', in a deep stratified lake.</title>
        <authorList>
            <person name="Graf J.S."/>
            <person name="Mayr M.J."/>
            <person name="Marchant H.K."/>
            <person name="Tienken D."/>
            <person name="Hach P.F."/>
            <person name="Brand A."/>
            <person name="Schubert C.J."/>
            <person name="Kuypers M.M."/>
            <person name="Milucka J."/>
        </authorList>
    </citation>
    <scope>NUCLEOTIDE SEQUENCE [LARGE SCALE GENOMIC DNA]</scope>
    <source>
        <strain evidence="6">Zug</strain>
    </source>
</reference>
<dbReference type="PANTHER" id="PTHR30408">
    <property type="entry name" value="TYPE-1 RESTRICTION ENZYME ECOKI SPECIFICITY PROTEIN"/>
    <property type="match status" value="1"/>
</dbReference>
<name>A0A2T4TVZ8_9BACT</name>
<protein>
    <recommendedName>
        <fullName evidence="4">Type I restriction modification DNA specificity domain-containing protein</fullName>
    </recommendedName>
</protein>
<evidence type="ECO:0000256" key="1">
    <source>
        <dbReference type="ARBA" id="ARBA00010923"/>
    </source>
</evidence>
<accession>A0A2T4TVZ8</accession>
<dbReference type="SUPFAM" id="SSF116734">
    <property type="entry name" value="DNA methylase specificity domain"/>
    <property type="match status" value="2"/>
</dbReference>
<dbReference type="Proteomes" id="UP000241436">
    <property type="component" value="Unassembled WGS sequence"/>
</dbReference>
<evidence type="ECO:0000259" key="4">
    <source>
        <dbReference type="Pfam" id="PF01420"/>
    </source>
</evidence>
<dbReference type="AlphaFoldDB" id="A0A2T4TVZ8"/>
<organism evidence="5 6">
    <name type="scientific">Candidatus Methylomirabilis limnetica</name>
    <dbReference type="NCBI Taxonomy" id="2033718"/>
    <lineage>
        <taxon>Bacteria</taxon>
        <taxon>Candidatus Methylomirabilota</taxon>
        <taxon>Candidatus Methylomirabilia</taxon>
        <taxon>Candidatus Methylomirabilales</taxon>
        <taxon>Candidatus Methylomirabilaceae</taxon>
        <taxon>Candidatus Methylomirabilis</taxon>
    </lineage>
</organism>
<dbReference type="PANTHER" id="PTHR30408:SF12">
    <property type="entry name" value="TYPE I RESTRICTION ENZYME MJAVIII SPECIFICITY SUBUNIT"/>
    <property type="match status" value="1"/>
</dbReference>
<sequence>MKLETFFEKFDQFADAPDAVAKMRELILDFAIGGRLLRTSESAELEANGGWPKQTLGSIASLITKGSTPTSYGHQYEASGIPFVKVENIADGVINRSSMEQFISEATHEFLKRSQLESGDILFSIAGTIGKTCVVGSGDVPANTNQALAIIRGFSASFEIPFLKMQLDSFVANKVKAKARGGAMPNVSLGDLRDLLVVVPPLAEQKRIVAKVDELMALCDRLVLQQQERETRHAALARASLARFADAPTPANLPFLFHPSYAIPPADLRKSILTLAVQGLLVPHDPESADWETRKLKELTTKIGSGSTPSGGKESYQESGVPLIRSMNVHFGGFVRHGLAFLNAEQAEKLKNVTVKADDVLLNITGASIGRVATAPKDMEGARVNQHVCILRPSAEIIPPFLELFLASPVVQNLIDDVQVGATREALTKAMIEQFEIPVPSLAEQRRIVAKVEQLMALVDALETQLASSRATAANLLSALVAELTTQT</sequence>
<keyword evidence="6" id="KW-1185">Reference proteome</keyword>
<keyword evidence="2" id="KW-0680">Restriction system</keyword>
<comment type="caution">
    <text evidence="5">The sequence shown here is derived from an EMBL/GenBank/DDBJ whole genome shotgun (WGS) entry which is preliminary data.</text>
</comment>
<dbReference type="Gene3D" id="3.90.220.20">
    <property type="entry name" value="DNA methylase specificity domains"/>
    <property type="match status" value="2"/>
</dbReference>
<feature type="domain" description="Type I restriction modification DNA specificity" evidence="4">
    <location>
        <begin position="50"/>
        <end position="222"/>
    </location>
</feature>
<proteinExistence type="inferred from homology"/>
<dbReference type="OrthoDB" id="190342at2"/>